<name>A0AAN7KIJ4_9MYRT</name>
<dbReference type="PANTHER" id="PTHR31719">
    <property type="entry name" value="NAC TRANSCRIPTION FACTOR 56"/>
    <property type="match status" value="1"/>
</dbReference>
<dbReference type="GO" id="GO:0006355">
    <property type="term" value="P:regulation of DNA-templated transcription"/>
    <property type="evidence" value="ECO:0007669"/>
    <property type="project" value="InterPro"/>
</dbReference>
<evidence type="ECO:0000256" key="3">
    <source>
        <dbReference type="ARBA" id="ARBA00023125"/>
    </source>
</evidence>
<dbReference type="SUPFAM" id="SSF101941">
    <property type="entry name" value="NAC domain"/>
    <property type="match status" value="1"/>
</dbReference>
<feature type="region of interest" description="Disordered" evidence="6">
    <location>
        <begin position="288"/>
        <end position="317"/>
    </location>
</feature>
<evidence type="ECO:0000313" key="9">
    <source>
        <dbReference type="Proteomes" id="UP001345219"/>
    </source>
</evidence>
<evidence type="ECO:0000256" key="4">
    <source>
        <dbReference type="ARBA" id="ARBA00023163"/>
    </source>
</evidence>
<dbReference type="Gene3D" id="2.170.150.80">
    <property type="entry name" value="NAC domain"/>
    <property type="match status" value="1"/>
</dbReference>
<evidence type="ECO:0000256" key="5">
    <source>
        <dbReference type="ARBA" id="ARBA00023242"/>
    </source>
</evidence>
<evidence type="ECO:0000256" key="2">
    <source>
        <dbReference type="ARBA" id="ARBA00023015"/>
    </source>
</evidence>
<dbReference type="InterPro" id="IPR036093">
    <property type="entry name" value="NAC_dom_sf"/>
</dbReference>
<proteinExistence type="predicted"/>
<protein>
    <recommendedName>
        <fullName evidence="7">NAC domain-containing protein</fullName>
    </recommendedName>
</protein>
<dbReference type="InterPro" id="IPR003441">
    <property type="entry name" value="NAC-dom"/>
</dbReference>
<dbReference type="EMBL" id="JAXIOK010000005">
    <property type="protein sequence ID" value="KAK4769873.1"/>
    <property type="molecule type" value="Genomic_DNA"/>
</dbReference>
<comment type="caution">
    <text evidence="8">The sequence shown here is derived from an EMBL/GenBank/DDBJ whole genome shotgun (WGS) entry which is preliminary data.</text>
</comment>
<organism evidence="8 9">
    <name type="scientific">Trapa incisa</name>
    <dbReference type="NCBI Taxonomy" id="236973"/>
    <lineage>
        <taxon>Eukaryota</taxon>
        <taxon>Viridiplantae</taxon>
        <taxon>Streptophyta</taxon>
        <taxon>Embryophyta</taxon>
        <taxon>Tracheophyta</taxon>
        <taxon>Spermatophyta</taxon>
        <taxon>Magnoliopsida</taxon>
        <taxon>eudicotyledons</taxon>
        <taxon>Gunneridae</taxon>
        <taxon>Pentapetalae</taxon>
        <taxon>rosids</taxon>
        <taxon>malvids</taxon>
        <taxon>Myrtales</taxon>
        <taxon>Lythraceae</taxon>
        <taxon>Trapa</taxon>
    </lineage>
</organism>
<evidence type="ECO:0000256" key="6">
    <source>
        <dbReference type="SAM" id="MobiDB-lite"/>
    </source>
</evidence>
<evidence type="ECO:0000259" key="7">
    <source>
        <dbReference type="PROSITE" id="PS51005"/>
    </source>
</evidence>
<keyword evidence="3" id="KW-0238">DNA-binding</keyword>
<comment type="subcellular location">
    <subcellularLocation>
        <location evidence="1">Nucleus</location>
    </subcellularLocation>
</comment>
<dbReference type="AlphaFoldDB" id="A0AAN7KIJ4"/>
<dbReference type="Pfam" id="PF02365">
    <property type="entry name" value="NAM"/>
    <property type="match status" value="1"/>
</dbReference>
<keyword evidence="5" id="KW-0539">Nucleus</keyword>
<keyword evidence="2" id="KW-0805">Transcription regulation</keyword>
<dbReference type="Proteomes" id="UP001345219">
    <property type="component" value="Chromosome 24"/>
</dbReference>
<accession>A0AAN7KIJ4</accession>
<sequence>MGPEGKEDAFSLFYSSVCSFYHVEKGSGEKEIQHCHIQKASILMKLQFCVILGRSSMLCSHHLWDGGEEVHCPNQQEPASSTRIDLSWRRELCFSTKTMKSPHPLLPPGFRFHPTDEELILHYLQKRASSAHLPVSIIAEVDIYKFDPWDLPAMAAFGEKEWYFFSPRDRKYPNGARPNRAAASGYWKATGTDKIIMAPSPVTAGARNERNIGVKKALVFYKGRPPRGKKTNWIMHEYRLAESPCTLGRLNESSSMRLDDWVLCRIYRRSNVLLAPAAATTTPMMTRDYDEEQQQSHPAAARDHSEPLPESTLSAQKSSSFSNLLDAMDYAMLSRFLSETDTPGDHPNNSLSFLQDSGGCSALENNHGLLAAAFAAGGQSGPVTGGALKRQRSGTEVGLQPSMKLTSSATTCSFQIGGGVAQLDTTWQYNHMMGNHSLLNQQLLLSPNVQFLG</sequence>
<dbReference type="PROSITE" id="PS51005">
    <property type="entry name" value="NAC"/>
    <property type="match status" value="1"/>
</dbReference>
<dbReference type="PANTHER" id="PTHR31719:SF201">
    <property type="entry name" value="NAC TRANSCRIPTION FACTOR 47"/>
    <property type="match status" value="1"/>
</dbReference>
<dbReference type="FunFam" id="2.170.150.80:FF:000005">
    <property type="entry name" value="NAC transcription factor 56"/>
    <property type="match status" value="1"/>
</dbReference>
<evidence type="ECO:0000313" key="8">
    <source>
        <dbReference type="EMBL" id="KAK4769873.1"/>
    </source>
</evidence>
<feature type="domain" description="NAC" evidence="7">
    <location>
        <begin position="106"/>
        <end position="269"/>
    </location>
</feature>
<keyword evidence="4" id="KW-0804">Transcription</keyword>
<dbReference type="GO" id="GO:0048316">
    <property type="term" value="P:seed development"/>
    <property type="evidence" value="ECO:0007669"/>
    <property type="project" value="UniProtKB-ARBA"/>
</dbReference>
<keyword evidence="9" id="KW-1185">Reference proteome</keyword>
<dbReference type="GO" id="GO:0043565">
    <property type="term" value="F:sequence-specific DNA binding"/>
    <property type="evidence" value="ECO:0007669"/>
    <property type="project" value="UniProtKB-ARBA"/>
</dbReference>
<dbReference type="GO" id="GO:0005634">
    <property type="term" value="C:nucleus"/>
    <property type="evidence" value="ECO:0007669"/>
    <property type="project" value="UniProtKB-SubCell"/>
</dbReference>
<reference evidence="8 9" key="1">
    <citation type="journal article" date="2023" name="Hortic Res">
        <title>Pangenome of water caltrop reveals structural variations and asymmetric subgenome divergence after allopolyploidization.</title>
        <authorList>
            <person name="Zhang X."/>
            <person name="Chen Y."/>
            <person name="Wang L."/>
            <person name="Yuan Y."/>
            <person name="Fang M."/>
            <person name="Shi L."/>
            <person name="Lu R."/>
            <person name="Comes H.P."/>
            <person name="Ma Y."/>
            <person name="Chen Y."/>
            <person name="Huang G."/>
            <person name="Zhou Y."/>
            <person name="Zheng Z."/>
            <person name="Qiu Y."/>
        </authorList>
    </citation>
    <scope>NUCLEOTIDE SEQUENCE [LARGE SCALE GENOMIC DNA]</scope>
    <source>
        <tissue evidence="8">Roots</tissue>
    </source>
</reference>
<gene>
    <name evidence="8" type="ORF">SAY87_030405</name>
</gene>
<evidence type="ECO:0000256" key="1">
    <source>
        <dbReference type="ARBA" id="ARBA00004123"/>
    </source>
</evidence>